<gene>
    <name evidence="6" type="primary">fabD</name>
    <name evidence="6" type="ORF">XA3_10160</name>
</gene>
<name>A0AAU9DF75_9LACO</name>
<dbReference type="InterPro" id="IPR001227">
    <property type="entry name" value="Ac_transferase_dom_sf"/>
</dbReference>
<keyword evidence="3 6" id="KW-0012">Acyltransferase</keyword>
<feature type="domain" description="Malonyl-CoA:ACP transacylase (MAT)" evidence="5">
    <location>
        <begin position="9"/>
        <end position="269"/>
    </location>
</feature>
<dbReference type="InterPro" id="IPR014043">
    <property type="entry name" value="Acyl_transferase_dom"/>
</dbReference>
<dbReference type="InterPro" id="IPR016036">
    <property type="entry name" value="Malonyl_transacylase_ACP-bd"/>
</dbReference>
<organism evidence="6 7">
    <name type="scientific">Xylocopilactobacillus apicola</name>
    <dbReference type="NCBI Taxonomy" id="2932184"/>
    <lineage>
        <taxon>Bacteria</taxon>
        <taxon>Bacillati</taxon>
        <taxon>Bacillota</taxon>
        <taxon>Bacilli</taxon>
        <taxon>Lactobacillales</taxon>
        <taxon>Lactobacillaceae</taxon>
        <taxon>Xylocopilactobacillus</taxon>
    </lineage>
</organism>
<comment type="catalytic activity">
    <reaction evidence="4">
        <text>holo-[ACP] + malonyl-CoA = malonyl-[ACP] + CoA</text>
        <dbReference type="Rhea" id="RHEA:41792"/>
        <dbReference type="Rhea" id="RHEA-COMP:9623"/>
        <dbReference type="Rhea" id="RHEA-COMP:9685"/>
        <dbReference type="ChEBI" id="CHEBI:57287"/>
        <dbReference type="ChEBI" id="CHEBI:57384"/>
        <dbReference type="ChEBI" id="CHEBI:64479"/>
        <dbReference type="ChEBI" id="CHEBI:78449"/>
        <dbReference type="EC" id="2.3.1.39"/>
    </reaction>
</comment>
<evidence type="ECO:0000256" key="3">
    <source>
        <dbReference type="ARBA" id="ARBA00023315"/>
    </source>
</evidence>
<dbReference type="Pfam" id="PF00698">
    <property type="entry name" value="Acyl_transf_1"/>
    <property type="match status" value="1"/>
</dbReference>
<sequence length="306" mass="33690">MQVNDDLWIFPGQGGQRAGMLEQVPADLKKYVSDLLDMELLDSDAGYQDSVQIQVSITLLQVFEIQQLFDLGLKPGLAAGHSLGVFPAAYALGCMSLEDVFKSVKYRAELMKESFPAGYGMGAINGLSLQDVDEIVQQVTTSDAPVFTSNQNSALQICVSGSLNAIDQVLKLAQDLGAAKAIRLRVPVPSHSPLMNDVAKKMKDYLNVVQIKAPQGVYLANDTGHSVRQSELIRQDLSDNIAYPVHFWEMMSVASNYQPKVLVDFQPGSPFKAVLGEYFSEQHQVNLNQMTIEDAAYLIKKWKRGS</sequence>
<keyword evidence="7" id="KW-1185">Reference proteome</keyword>
<dbReference type="EC" id="2.3.1.39" evidence="1"/>
<dbReference type="PANTHER" id="PTHR42681:SF1">
    <property type="entry name" value="MALONYL-COA-ACYL CARRIER PROTEIN TRANSACYLASE, MITOCHONDRIAL"/>
    <property type="match status" value="1"/>
</dbReference>
<dbReference type="Gene3D" id="3.40.366.10">
    <property type="entry name" value="Malonyl-Coenzyme A Acyl Carrier Protein, domain 2"/>
    <property type="match status" value="1"/>
</dbReference>
<dbReference type="AlphaFoldDB" id="A0AAU9DF75"/>
<dbReference type="SUPFAM" id="SSF55048">
    <property type="entry name" value="Probable ACP-binding domain of malonyl-CoA ACP transacylase"/>
    <property type="match status" value="1"/>
</dbReference>
<dbReference type="Proteomes" id="UP001321861">
    <property type="component" value="Chromosome"/>
</dbReference>
<dbReference type="InterPro" id="IPR016035">
    <property type="entry name" value="Acyl_Trfase/lysoPLipase"/>
</dbReference>
<reference evidence="6 7" key="1">
    <citation type="journal article" date="2023" name="Microbiol. Spectr.">
        <title>Symbiosis of Carpenter Bees with Uncharacterized Lactic Acid Bacteria Showing NAD Auxotrophy.</title>
        <authorList>
            <person name="Kawasaki S."/>
            <person name="Ozawa K."/>
            <person name="Mori T."/>
            <person name="Yamamoto A."/>
            <person name="Ito M."/>
            <person name="Ohkuma M."/>
            <person name="Sakamoto M."/>
            <person name="Matsutani M."/>
        </authorList>
    </citation>
    <scope>NUCLEOTIDE SEQUENCE [LARGE SCALE GENOMIC DNA]</scope>
    <source>
        <strain evidence="6 7">XA3</strain>
    </source>
</reference>
<evidence type="ECO:0000256" key="1">
    <source>
        <dbReference type="ARBA" id="ARBA00013258"/>
    </source>
</evidence>
<dbReference type="SUPFAM" id="SSF52151">
    <property type="entry name" value="FabD/lysophospholipase-like"/>
    <property type="match status" value="1"/>
</dbReference>
<dbReference type="PANTHER" id="PTHR42681">
    <property type="entry name" value="MALONYL-COA-ACYL CARRIER PROTEIN TRANSACYLASE, MITOCHONDRIAL"/>
    <property type="match status" value="1"/>
</dbReference>
<dbReference type="GO" id="GO:0006633">
    <property type="term" value="P:fatty acid biosynthetic process"/>
    <property type="evidence" value="ECO:0007669"/>
    <property type="project" value="TreeGrafter"/>
</dbReference>
<dbReference type="GO" id="GO:0005829">
    <property type="term" value="C:cytosol"/>
    <property type="evidence" value="ECO:0007669"/>
    <property type="project" value="TreeGrafter"/>
</dbReference>
<evidence type="ECO:0000259" key="5">
    <source>
        <dbReference type="SMART" id="SM00827"/>
    </source>
</evidence>
<evidence type="ECO:0000313" key="7">
    <source>
        <dbReference type="Proteomes" id="UP001321861"/>
    </source>
</evidence>
<protein>
    <recommendedName>
        <fullName evidence="1">[acyl-carrier-protein] S-malonyltransferase</fullName>
        <ecNumber evidence="1">2.3.1.39</ecNumber>
    </recommendedName>
</protein>
<dbReference type="KEGG" id="xap:XA3_10160"/>
<dbReference type="SMART" id="SM00827">
    <property type="entry name" value="PKS_AT"/>
    <property type="match status" value="1"/>
</dbReference>
<evidence type="ECO:0000256" key="2">
    <source>
        <dbReference type="ARBA" id="ARBA00022679"/>
    </source>
</evidence>
<dbReference type="EMBL" id="AP026802">
    <property type="protein sequence ID" value="BDR58575.1"/>
    <property type="molecule type" value="Genomic_DNA"/>
</dbReference>
<keyword evidence="2" id="KW-0808">Transferase</keyword>
<dbReference type="Gene3D" id="3.30.70.250">
    <property type="entry name" value="Malonyl-CoA ACP transacylase, ACP-binding"/>
    <property type="match status" value="1"/>
</dbReference>
<evidence type="ECO:0000256" key="4">
    <source>
        <dbReference type="ARBA" id="ARBA00048462"/>
    </source>
</evidence>
<dbReference type="GO" id="GO:0004314">
    <property type="term" value="F:[acyl-carrier-protein] S-malonyltransferase activity"/>
    <property type="evidence" value="ECO:0007669"/>
    <property type="project" value="UniProtKB-EC"/>
</dbReference>
<proteinExistence type="predicted"/>
<dbReference type="InterPro" id="IPR050858">
    <property type="entry name" value="Mal-CoA-ACP_Trans/PKS_FabD"/>
</dbReference>
<accession>A0AAU9DF75</accession>
<evidence type="ECO:0000313" key="6">
    <source>
        <dbReference type="EMBL" id="BDR58575.1"/>
    </source>
</evidence>